<keyword evidence="1" id="KW-0472">Membrane</keyword>
<reference evidence="2" key="2">
    <citation type="submission" date="2020-11" db="EMBL/GenBank/DDBJ databases">
        <authorList>
            <person name="McCartney M.A."/>
            <person name="Auch B."/>
            <person name="Kono T."/>
            <person name="Mallez S."/>
            <person name="Becker A."/>
            <person name="Gohl D.M."/>
            <person name="Silverstein K.A.T."/>
            <person name="Koren S."/>
            <person name="Bechman K.B."/>
            <person name="Herman A."/>
            <person name="Abrahante J.E."/>
            <person name="Garbe J."/>
        </authorList>
    </citation>
    <scope>NUCLEOTIDE SEQUENCE</scope>
    <source>
        <strain evidence="2">Duluth1</strain>
        <tissue evidence="2">Whole animal</tissue>
    </source>
</reference>
<dbReference type="Proteomes" id="UP000828390">
    <property type="component" value="Unassembled WGS sequence"/>
</dbReference>
<accession>A0A9D4F4H6</accession>
<keyword evidence="1" id="KW-0812">Transmembrane</keyword>
<organism evidence="2 3">
    <name type="scientific">Dreissena polymorpha</name>
    <name type="common">Zebra mussel</name>
    <name type="synonym">Mytilus polymorpha</name>
    <dbReference type="NCBI Taxonomy" id="45954"/>
    <lineage>
        <taxon>Eukaryota</taxon>
        <taxon>Metazoa</taxon>
        <taxon>Spiralia</taxon>
        <taxon>Lophotrochozoa</taxon>
        <taxon>Mollusca</taxon>
        <taxon>Bivalvia</taxon>
        <taxon>Autobranchia</taxon>
        <taxon>Heteroconchia</taxon>
        <taxon>Euheterodonta</taxon>
        <taxon>Imparidentia</taxon>
        <taxon>Neoheterodontei</taxon>
        <taxon>Myida</taxon>
        <taxon>Dreissenoidea</taxon>
        <taxon>Dreissenidae</taxon>
        <taxon>Dreissena</taxon>
    </lineage>
</organism>
<keyword evidence="1" id="KW-1133">Transmembrane helix</keyword>
<protein>
    <submittedName>
        <fullName evidence="2">Uncharacterized protein</fullName>
    </submittedName>
</protein>
<feature type="transmembrane region" description="Helical" evidence="1">
    <location>
        <begin position="25"/>
        <end position="46"/>
    </location>
</feature>
<keyword evidence="3" id="KW-1185">Reference proteome</keyword>
<sequence length="60" mass="6465">MFATSGSLYAPYLGDAVLVEVPPSAVLVFPDGGLHLFLHGLILGVIRKQVYQHRSLTGLE</sequence>
<gene>
    <name evidence="2" type="ORF">DPMN_167417</name>
</gene>
<name>A0A9D4F4H6_DREPO</name>
<proteinExistence type="predicted"/>
<dbReference type="EMBL" id="JAIWYP010000008">
    <property type="protein sequence ID" value="KAH3789242.1"/>
    <property type="molecule type" value="Genomic_DNA"/>
</dbReference>
<comment type="caution">
    <text evidence="2">The sequence shown here is derived from an EMBL/GenBank/DDBJ whole genome shotgun (WGS) entry which is preliminary data.</text>
</comment>
<evidence type="ECO:0000313" key="3">
    <source>
        <dbReference type="Proteomes" id="UP000828390"/>
    </source>
</evidence>
<evidence type="ECO:0000313" key="2">
    <source>
        <dbReference type="EMBL" id="KAH3789242.1"/>
    </source>
</evidence>
<evidence type="ECO:0000256" key="1">
    <source>
        <dbReference type="SAM" id="Phobius"/>
    </source>
</evidence>
<dbReference type="AlphaFoldDB" id="A0A9D4F4H6"/>
<reference evidence="2" key="1">
    <citation type="journal article" date="2019" name="bioRxiv">
        <title>The Genome of the Zebra Mussel, Dreissena polymorpha: A Resource for Invasive Species Research.</title>
        <authorList>
            <person name="McCartney M.A."/>
            <person name="Auch B."/>
            <person name="Kono T."/>
            <person name="Mallez S."/>
            <person name="Zhang Y."/>
            <person name="Obille A."/>
            <person name="Becker A."/>
            <person name="Abrahante J.E."/>
            <person name="Garbe J."/>
            <person name="Badalamenti J.P."/>
            <person name="Herman A."/>
            <person name="Mangelson H."/>
            <person name="Liachko I."/>
            <person name="Sullivan S."/>
            <person name="Sone E.D."/>
            <person name="Koren S."/>
            <person name="Silverstein K.A.T."/>
            <person name="Beckman K.B."/>
            <person name="Gohl D.M."/>
        </authorList>
    </citation>
    <scope>NUCLEOTIDE SEQUENCE</scope>
    <source>
        <strain evidence="2">Duluth1</strain>
        <tissue evidence="2">Whole animal</tissue>
    </source>
</reference>